<feature type="domain" description="DUF7597" evidence="1">
    <location>
        <begin position="7"/>
        <end position="129"/>
    </location>
</feature>
<dbReference type="InterPro" id="IPR056018">
    <property type="entry name" value="DUF7597"/>
</dbReference>
<reference evidence="2" key="1">
    <citation type="journal article" date="2021" name="bioRxiv">
        <title>Whole Genome Assembly and Annotation of Northern Wild Rice, Zizania palustris L., Supports a Whole Genome Duplication in the Zizania Genus.</title>
        <authorList>
            <person name="Haas M."/>
            <person name="Kono T."/>
            <person name="Macchietto M."/>
            <person name="Millas R."/>
            <person name="McGilp L."/>
            <person name="Shao M."/>
            <person name="Duquette J."/>
            <person name="Hirsch C.N."/>
            <person name="Kimball J."/>
        </authorList>
    </citation>
    <scope>NUCLEOTIDE SEQUENCE</scope>
    <source>
        <tissue evidence="2">Fresh leaf tissue</tissue>
    </source>
</reference>
<evidence type="ECO:0000313" key="2">
    <source>
        <dbReference type="EMBL" id="KAG8088727.1"/>
    </source>
</evidence>
<reference evidence="2" key="2">
    <citation type="submission" date="2021-02" db="EMBL/GenBank/DDBJ databases">
        <authorList>
            <person name="Kimball J.A."/>
            <person name="Haas M.W."/>
            <person name="Macchietto M."/>
            <person name="Kono T."/>
            <person name="Duquette J."/>
            <person name="Shao M."/>
        </authorList>
    </citation>
    <scope>NUCLEOTIDE SEQUENCE</scope>
    <source>
        <tissue evidence="2">Fresh leaf tissue</tissue>
    </source>
</reference>
<proteinExistence type="predicted"/>
<dbReference type="Pfam" id="PF24530">
    <property type="entry name" value="DUF7597"/>
    <property type="match status" value="1"/>
</dbReference>
<name>A0A8J5WI03_ZIZPA</name>
<evidence type="ECO:0000313" key="3">
    <source>
        <dbReference type="Proteomes" id="UP000729402"/>
    </source>
</evidence>
<evidence type="ECO:0000259" key="1">
    <source>
        <dbReference type="Pfam" id="PF24530"/>
    </source>
</evidence>
<keyword evidence="3" id="KW-1185">Reference proteome</keyword>
<gene>
    <name evidence="2" type="ORF">GUJ93_ZPchr0010g7946</name>
</gene>
<dbReference type="EMBL" id="JAAALK010000082">
    <property type="protein sequence ID" value="KAG8088727.1"/>
    <property type="molecule type" value="Genomic_DNA"/>
</dbReference>
<protein>
    <recommendedName>
        <fullName evidence="1">DUF7597 domain-containing protein</fullName>
    </recommendedName>
</protein>
<dbReference type="OrthoDB" id="694614at2759"/>
<dbReference type="PANTHER" id="PTHR33075:SF10">
    <property type="entry name" value="DUF4283 DOMAIN-CONTAINING PROTEIN"/>
    <property type="match status" value="1"/>
</dbReference>
<dbReference type="PANTHER" id="PTHR33075">
    <property type="entry name" value="OS02G0499800 PROTEIN"/>
    <property type="match status" value="1"/>
</dbReference>
<accession>A0A8J5WI03</accession>
<comment type="caution">
    <text evidence="2">The sequence shown here is derived from an EMBL/GenBank/DDBJ whole genome shotgun (WGS) entry which is preliminary data.</text>
</comment>
<dbReference type="AlphaFoldDB" id="A0A8J5WI03"/>
<organism evidence="2 3">
    <name type="scientific">Zizania palustris</name>
    <name type="common">Northern wild rice</name>
    <dbReference type="NCBI Taxonomy" id="103762"/>
    <lineage>
        <taxon>Eukaryota</taxon>
        <taxon>Viridiplantae</taxon>
        <taxon>Streptophyta</taxon>
        <taxon>Embryophyta</taxon>
        <taxon>Tracheophyta</taxon>
        <taxon>Spermatophyta</taxon>
        <taxon>Magnoliopsida</taxon>
        <taxon>Liliopsida</taxon>
        <taxon>Poales</taxon>
        <taxon>Poaceae</taxon>
        <taxon>BOP clade</taxon>
        <taxon>Oryzoideae</taxon>
        <taxon>Oryzeae</taxon>
        <taxon>Zizaniinae</taxon>
        <taxon>Zizania</taxon>
    </lineage>
</organism>
<sequence>MANFPANPLLFLPCGGGIDDGGGALRLQHNTVAVSEDYMRLHEEFTIAESDDALDEGERAELLHSISNHLAHLLHLRIAHFGLYPFDVGIFQMDSVFDRDFLFSSSPYFIDGHLIQFVRHDEVLNLHQSAFARAGVLNLVVLILDMDDQMPQSPILEANPTQQPASPNALQALAALGPLVPALPTIITMDDNNMQLLGPSENQIAQLNS</sequence>
<dbReference type="Proteomes" id="UP000729402">
    <property type="component" value="Unassembled WGS sequence"/>
</dbReference>